<comment type="pathway">
    <text evidence="2">Protein modification; protein glycosylation.</text>
</comment>
<evidence type="ECO:0000256" key="3">
    <source>
        <dbReference type="ARBA" id="ARBA00007063"/>
    </source>
</evidence>
<evidence type="ECO:0000256" key="12">
    <source>
        <dbReference type="RuleBase" id="RU363075"/>
    </source>
</evidence>
<comment type="similarity">
    <text evidence="3 12">Belongs to the glycosyltransferase 22 family.</text>
</comment>
<comment type="function">
    <text evidence="10">Mannosyltransferase that operates in the biosynthetic pathway of dolichol-linked oligosaccharides, the glycan precursors employed in protein asparagine (N)-glycosylation. The assembly of dolichol-linked oligosaccharides begins on the cytosolic side of the endoplasmic reticulum membrane and finishes in its lumen. The sequential addition of sugars to dolichol pyrophosphate produces dolichol-linked oligosaccharides containing fourteen sugars, including two GlcNAcs, nine mannoses and three glucoses. Once assembled, the oligosaccharide is transferred from the lipid to nascent proteins by oligosaccharyltransferases. In the lumen of the endoplasmic reticulum, adds the eighth mannose residue in an alpha-1,6 linkage onto Man(7)GlcNAc(2)-PP-dolichol to produce Man(8)GlcNAc(2)-PP-dolichol.</text>
</comment>
<keyword evidence="14" id="KW-1185">Reference proteome</keyword>
<evidence type="ECO:0000256" key="7">
    <source>
        <dbReference type="ARBA" id="ARBA00022824"/>
    </source>
</evidence>
<feature type="transmembrane region" description="Helical" evidence="12">
    <location>
        <begin position="95"/>
        <end position="113"/>
    </location>
</feature>
<dbReference type="AlphaFoldDB" id="A0AAN7BAG2"/>
<gene>
    <name evidence="13" type="ORF">QBC37DRAFT_371464</name>
</gene>
<evidence type="ECO:0000256" key="11">
    <source>
        <dbReference type="ARBA" id="ARBA00048899"/>
    </source>
</evidence>
<sequence length="632" mass="69115">MKLLDIVLSLLIPGLVLIHLIMAPYTKVEESFNIQAAHDILVYGTPTSDIHHKLSTSYDHFTFPGAVPRTFIGAVLLAGIAQPFIALAGFHNGQFIVRAVLGLFNAASILLFARNIRKSYGVPTARWYLILQASQFHVIYYASRTLPNMFAFGLTTLAFSFLLPSQGPSQTARRNRLSITLFVFAAAVFRSEVALLLGTDTLCQLLAAPRITTSLEAVVPPFLISFLVALGISVPLDSYFWQKPIWPELAGFYFNAIKGSASEWGTSPVYWYFTSALPRLLNPVSFLFLLPLSLWHPALRPAGRRLVIPCLLFVAIYSLQPHKEARFIFYVVPPLTAACALSANLVFNRAFSKGSSSSSHEAKLLGILVIVSVIIAFAGSSIMLLFSSLNYPGGEALSFLRDTILQSEGIPSITSQSSSSWEGVSVIPAHADVLSCMTGITLFGTATGKEIPNYRATTGGSGSLVRSQVTKLYADEDTDEDVEMGGGNGQQISSTDALVTLALDKTEDEALLLKPEFWTRFDYALAEEKDKVRRGGEWDVIGLVKGFGGVEAILEPSPSTGQEKGVEEEAERDLNGAVIPVVGRGALVERVREVVMRYTGGRWIGPRMVPRIYILRRVKDTGRERKRMAVEA</sequence>
<evidence type="ECO:0000256" key="10">
    <source>
        <dbReference type="ARBA" id="ARBA00044721"/>
    </source>
</evidence>
<feature type="transmembrane region" description="Helical" evidence="12">
    <location>
        <begin position="6"/>
        <end position="25"/>
    </location>
</feature>
<dbReference type="GO" id="GO:0052917">
    <property type="term" value="F:dol-P-Man:Man(7)GlcNAc(2)-PP-Dol alpha-1,6-mannosyltransferase activity"/>
    <property type="evidence" value="ECO:0007669"/>
    <property type="project" value="UniProtKB-EC"/>
</dbReference>
<dbReference type="Pfam" id="PF03901">
    <property type="entry name" value="Glyco_transf_22"/>
    <property type="match status" value="1"/>
</dbReference>
<feature type="transmembrane region" description="Helical" evidence="12">
    <location>
        <begin position="149"/>
        <end position="165"/>
    </location>
</feature>
<dbReference type="EC" id="2.4.1.-" evidence="12"/>
<keyword evidence="5" id="KW-0808">Transferase</keyword>
<keyword evidence="9 12" id="KW-0472">Membrane</keyword>
<feature type="transmembrane region" description="Helical" evidence="12">
    <location>
        <begin position="367"/>
        <end position="391"/>
    </location>
</feature>
<keyword evidence="8 12" id="KW-1133">Transmembrane helix</keyword>
<proteinExistence type="inferred from homology"/>
<evidence type="ECO:0000256" key="9">
    <source>
        <dbReference type="ARBA" id="ARBA00023136"/>
    </source>
</evidence>
<feature type="transmembrane region" description="Helical" evidence="12">
    <location>
        <begin position="327"/>
        <end position="347"/>
    </location>
</feature>
<dbReference type="PANTHER" id="PTHR22760:SF1">
    <property type="entry name" value="DOL-P-MAN:MAN(7)GLCNAC(2)-PP-DOL ALPHA-1,6-MANNOSYLTRANSFERASE"/>
    <property type="match status" value="1"/>
</dbReference>
<dbReference type="PANTHER" id="PTHR22760">
    <property type="entry name" value="GLYCOSYLTRANSFERASE"/>
    <property type="match status" value="1"/>
</dbReference>
<evidence type="ECO:0000256" key="8">
    <source>
        <dbReference type="ARBA" id="ARBA00022989"/>
    </source>
</evidence>
<reference evidence="13" key="2">
    <citation type="submission" date="2023-05" db="EMBL/GenBank/DDBJ databases">
        <authorList>
            <consortium name="Lawrence Berkeley National Laboratory"/>
            <person name="Steindorff A."/>
            <person name="Hensen N."/>
            <person name="Bonometti L."/>
            <person name="Westerberg I."/>
            <person name="Brannstrom I.O."/>
            <person name="Guillou S."/>
            <person name="Cros-Aarteil S."/>
            <person name="Calhoun S."/>
            <person name="Haridas S."/>
            <person name="Kuo A."/>
            <person name="Mondo S."/>
            <person name="Pangilinan J."/>
            <person name="Riley R."/>
            <person name="Labutti K."/>
            <person name="Andreopoulos B."/>
            <person name="Lipzen A."/>
            <person name="Chen C."/>
            <person name="Yanf M."/>
            <person name="Daum C."/>
            <person name="Ng V."/>
            <person name="Clum A."/>
            <person name="Ohm R."/>
            <person name="Martin F."/>
            <person name="Silar P."/>
            <person name="Natvig D."/>
            <person name="Lalanne C."/>
            <person name="Gautier V."/>
            <person name="Ament-Velasquez S.L."/>
            <person name="Kruys A."/>
            <person name="Hutchinson M.I."/>
            <person name="Powell A.J."/>
            <person name="Barry K."/>
            <person name="Miller A.N."/>
            <person name="Grigoriev I.V."/>
            <person name="Debuchy R."/>
            <person name="Gladieux P."/>
            <person name="Thoren M.H."/>
            <person name="Johannesson H."/>
        </authorList>
    </citation>
    <scope>NUCLEOTIDE SEQUENCE</scope>
    <source>
        <strain evidence="13">PSN293</strain>
    </source>
</reference>
<reference evidence="13" key="1">
    <citation type="journal article" date="2023" name="Mol. Phylogenet. Evol.">
        <title>Genome-scale phylogeny and comparative genomics of the fungal order Sordariales.</title>
        <authorList>
            <person name="Hensen N."/>
            <person name="Bonometti L."/>
            <person name="Westerberg I."/>
            <person name="Brannstrom I.O."/>
            <person name="Guillou S."/>
            <person name="Cros-Aarteil S."/>
            <person name="Calhoun S."/>
            <person name="Haridas S."/>
            <person name="Kuo A."/>
            <person name="Mondo S."/>
            <person name="Pangilinan J."/>
            <person name="Riley R."/>
            <person name="LaButti K."/>
            <person name="Andreopoulos B."/>
            <person name="Lipzen A."/>
            <person name="Chen C."/>
            <person name="Yan M."/>
            <person name="Daum C."/>
            <person name="Ng V."/>
            <person name="Clum A."/>
            <person name="Steindorff A."/>
            <person name="Ohm R.A."/>
            <person name="Martin F."/>
            <person name="Silar P."/>
            <person name="Natvig D.O."/>
            <person name="Lalanne C."/>
            <person name="Gautier V."/>
            <person name="Ament-Velasquez S.L."/>
            <person name="Kruys A."/>
            <person name="Hutchinson M.I."/>
            <person name="Powell A.J."/>
            <person name="Barry K."/>
            <person name="Miller A.N."/>
            <person name="Grigoriev I.V."/>
            <person name="Debuchy R."/>
            <person name="Gladieux P."/>
            <person name="Hiltunen Thoren M."/>
            <person name="Johannesson H."/>
        </authorList>
    </citation>
    <scope>NUCLEOTIDE SEQUENCE</scope>
    <source>
        <strain evidence="13">PSN293</strain>
    </source>
</reference>
<feature type="transmembrane region" description="Helical" evidence="12">
    <location>
        <begin position="217"/>
        <end position="236"/>
    </location>
</feature>
<dbReference type="GO" id="GO:0005789">
    <property type="term" value="C:endoplasmic reticulum membrane"/>
    <property type="evidence" value="ECO:0007669"/>
    <property type="project" value="UniProtKB-SubCell"/>
</dbReference>
<keyword evidence="4 12" id="KW-0328">Glycosyltransferase</keyword>
<evidence type="ECO:0000256" key="4">
    <source>
        <dbReference type="ARBA" id="ARBA00022676"/>
    </source>
</evidence>
<comment type="subcellular location">
    <subcellularLocation>
        <location evidence="1 12">Endoplasmic reticulum membrane</location>
        <topology evidence="1 12">Multi-pass membrane protein</topology>
    </subcellularLocation>
</comment>
<dbReference type="Proteomes" id="UP001301769">
    <property type="component" value="Unassembled WGS sequence"/>
</dbReference>
<evidence type="ECO:0000256" key="1">
    <source>
        <dbReference type="ARBA" id="ARBA00004477"/>
    </source>
</evidence>
<protein>
    <recommendedName>
        <fullName evidence="12">Mannosyltransferase</fullName>
        <ecNumber evidence="12">2.4.1.-</ecNumber>
    </recommendedName>
</protein>
<feature type="transmembrane region" description="Helical" evidence="12">
    <location>
        <begin position="70"/>
        <end position="89"/>
    </location>
</feature>
<name>A0AAN7BAG2_9PEZI</name>
<organism evidence="13 14">
    <name type="scientific">Rhypophila decipiens</name>
    <dbReference type="NCBI Taxonomy" id="261697"/>
    <lineage>
        <taxon>Eukaryota</taxon>
        <taxon>Fungi</taxon>
        <taxon>Dikarya</taxon>
        <taxon>Ascomycota</taxon>
        <taxon>Pezizomycotina</taxon>
        <taxon>Sordariomycetes</taxon>
        <taxon>Sordariomycetidae</taxon>
        <taxon>Sordariales</taxon>
        <taxon>Naviculisporaceae</taxon>
        <taxon>Rhypophila</taxon>
    </lineage>
</organism>
<feature type="transmembrane region" description="Helical" evidence="12">
    <location>
        <begin position="177"/>
        <end position="197"/>
    </location>
</feature>
<comment type="caution">
    <text evidence="13">The sequence shown here is derived from an EMBL/GenBank/DDBJ whole genome shotgun (WGS) entry which is preliminary data.</text>
</comment>
<comment type="catalytic activity">
    <reaction evidence="11">
        <text>an alpha-D-Man-(1-&gt;2)-alpha-D-Man-(1-&gt;2)-alpha-D-Man-(1-&gt;3)-[alpha-D-Man-(1-&gt;2)-alpha-D-Man-(1-&gt;3)-alpha-D-Man-(1-&gt;6)]-beta-D-Man-(1-&gt;4)-beta-D-GlcNAc-(1-&gt;4)-alpha-D-GlcNAc-diphospho-di-trans,poly-cis-dolichol + a di-trans,poly-cis-dolichyl beta-D-mannosyl phosphate = an alpha-D-Man-(1-&gt;2)-alpha-D-Man-(1-&gt;2)-alpha-D-Man-(1-&gt;3)-[alpha-D-Man-(1-&gt;2)-alpha-D-Man-(1-&gt;3)-[alpha-D-Man-(1-&gt;6)]-alpha-D-Man-(1-&gt;6)]-beta-D-Man-(1-&gt;4)-beta-D-GlcNAc-(1-&gt;4)-alpha-D-GlcNAc-diphospho-di-trans,poly-cis-dolichol + a di-trans,poly-cis-dolichyl phosphate + H(+)</text>
        <dbReference type="Rhea" id="RHEA:29535"/>
        <dbReference type="Rhea" id="RHEA-COMP:19498"/>
        <dbReference type="Rhea" id="RHEA-COMP:19501"/>
        <dbReference type="Rhea" id="RHEA-COMP:19518"/>
        <dbReference type="Rhea" id="RHEA-COMP:19519"/>
        <dbReference type="ChEBI" id="CHEBI:15378"/>
        <dbReference type="ChEBI" id="CHEBI:57683"/>
        <dbReference type="ChEBI" id="CHEBI:58211"/>
        <dbReference type="ChEBI" id="CHEBI:132517"/>
        <dbReference type="ChEBI" id="CHEBI:132519"/>
        <dbReference type="EC" id="2.4.1.260"/>
    </reaction>
    <physiologicalReaction direction="left-to-right" evidence="11">
        <dbReference type="Rhea" id="RHEA:29536"/>
    </physiologicalReaction>
</comment>
<keyword evidence="6 12" id="KW-0812">Transmembrane</keyword>
<evidence type="ECO:0000256" key="2">
    <source>
        <dbReference type="ARBA" id="ARBA00004922"/>
    </source>
</evidence>
<evidence type="ECO:0000256" key="5">
    <source>
        <dbReference type="ARBA" id="ARBA00022679"/>
    </source>
</evidence>
<keyword evidence="7 12" id="KW-0256">Endoplasmic reticulum</keyword>
<dbReference type="EMBL" id="MU858073">
    <property type="protein sequence ID" value="KAK4216052.1"/>
    <property type="molecule type" value="Genomic_DNA"/>
</dbReference>
<accession>A0AAN7BAG2</accession>
<feature type="transmembrane region" description="Helical" evidence="12">
    <location>
        <begin position="280"/>
        <end position="296"/>
    </location>
</feature>
<dbReference type="GO" id="GO:0006487">
    <property type="term" value="P:protein N-linked glycosylation"/>
    <property type="evidence" value="ECO:0007669"/>
    <property type="project" value="TreeGrafter"/>
</dbReference>
<evidence type="ECO:0000256" key="6">
    <source>
        <dbReference type="ARBA" id="ARBA00022692"/>
    </source>
</evidence>
<evidence type="ECO:0000313" key="14">
    <source>
        <dbReference type="Proteomes" id="UP001301769"/>
    </source>
</evidence>
<dbReference type="InterPro" id="IPR005599">
    <property type="entry name" value="GPI_mannosylTrfase"/>
</dbReference>
<evidence type="ECO:0000313" key="13">
    <source>
        <dbReference type="EMBL" id="KAK4216052.1"/>
    </source>
</evidence>